<proteinExistence type="predicted"/>
<evidence type="ECO:0000259" key="6">
    <source>
        <dbReference type="Pfam" id="PF14322"/>
    </source>
</evidence>
<evidence type="ECO:0000256" key="3">
    <source>
        <dbReference type="ARBA" id="ARBA00023136"/>
    </source>
</evidence>
<evidence type="ECO:0000256" key="4">
    <source>
        <dbReference type="ARBA" id="ARBA00023237"/>
    </source>
</evidence>
<dbReference type="PROSITE" id="PS51257">
    <property type="entry name" value="PROKAR_LIPOPROTEIN"/>
    <property type="match status" value="1"/>
</dbReference>
<keyword evidence="3" id="KW-0472">Membrane</keyword>
<sequence length="475" mass="54345">MKRKLYTLFICIAACISTSSCSDWFDVNPSTNVPAEELYESESGFQSALAGIYIAMTDGKAYGNNYSFGMLDQMAQIYDMIPSGASERSAIYQYETETNGGYNTKTRLADTWMQTYTIIANANNLLKWLDKNGEQVIHNPETRNMLRGEALAVRAFLHFDLLRGWGPMNYKKDPTAIATKCLPYRMVADNSKQPLLSAQEVLEHVITDLTQAKELLAHESKLSLGNAQYKDRRFRFNYHAINALLARVYNYMGKANEAITHAKEVIDHCGLTLQSANSNDPALFEETLCGLHLYKMKEKLSSAWSDGDKLSTQYYSNLTTFNTLFNASSGTSNDMRYRAVKSYPSEQVQSLKYIKNDHEVIPLIRLPEMYYILCEMKPLSESANFLNTVRHKRGYPAAEDESFTTESDRTKALNREYRKEFYAEGQYYFFLKQHPDAPVEHYHEIALGKAQYVFPLPDAEKEYGWTANEEDKEEE</sequence>
<dbReference type="Pfam" id="PF07980">
    <property type="entry name" value="SusD_RagB"/>
    <property type="match status" value="1"/>
</dbReference>
<evidence type="ECO:0000259" key="5">
    <source>
        <dbReference type="Pfam" id="PF07980"/>
    </source>
</evidence>
<reference evidence="7" key="1">
    <citation type="journal article" date="2012" name="PLoS ONE">
        <title>Gene sets for utilization of primary and secondary nutrition supplies in the distal gut of endangered iberian lynx.</title>
        <authorList>
            <person name="Alcaide M."/>
            <person name="Messina E."/>
            <person name="Richter M."/>
            <person name="Bargiela R."/>
            <person name="Peplies J."/>
            <person name="Huws S.A."/>
            <person name="Newbold C.J."/>
            <person name="Golyshin P.N."/>
            <person name="Simon M.A."/>
            <person name="Lopez G."/>
            <person name="Yakimov M.M."/>
            <person name="Ferrer M."/>
        </authorList>
    </citation>
    <scope>NUCLEOTIDE SEQUENCE</scope>
</reference>
<comment type="caution">
    <text evidence="7">The sequence shown here is derived from an EMBL/GenBank/DDBJ whole genome shotgun (WGS) entry which is preliminary data.</text>
</comment>
<keyword evidence="4" id="KW-0998">Cell outer membrane</keyword>
<dbReference type="InterPro" id="IPR011990">
    <property type="entry name" value="TPR-like_helical_dom_sf"/>
</dbReference>
<dbReference type="InterPro" id="IPR033985">
    <property type="entry name" value="SusD-like_N"/>
</dbReference>
<evidence type="ECO:0000256" key="1">
    <source>
        <dbReference type="ARBA" id="ARBA00004442"/>
    </source>
</evidence>
<dbReference type="AlphaFoldDB" id="J9H4B2"/>
<comment type="subcellular location">
    <subcellularLocation>
        <location evidence="1">Cell outer membrane</location>
    </subcellularLocation>
</comment>
<accession>J9H4B2</accession>
<protein>
    <submittedName>
        <fullName evidence="7">Secreted protein containing RagB/SusD domain protein</fullName>
    </submittedName>
</protein>
<keyword evidence="2" id="KW-0732">Signal</keyword>
<dbReference type="GO" id="GO:0009279">
    <property type="term" value="C:cell outer membrane"/>
    <property type="evidence" value="ECO:0007669"/>
    <property type="project" value="UniProtKB-SubCell"/>
</dbReference>
<evidence type="ECO:0000256" key="2">
    <source>
        <dbReference type="ARBA" id="ARBA00022729"/>
    </source>
</evidence>
<feature type="domain" description="RagB/SusD" evidence="5">
    <location>
        <begin position="315"/>
        <end position="431"/>
    </location>
</feature>
<feature type="domain" description="SusD-like N-terminal" evidence="6">
    <location>
        <begin position="23"/>
        <end position="249"/>
    </location>
</feature>
<name>J9H4B2_9ZZZZ</name>
<dbReference type="InterPro" id="IPR012944">
    <property type="entry name" value="SusD_RagB_dom"/>
</dbReference>
<dbReference type="EMBL" id="AMCI01000010">
    <property type="protein sequence ID" value="EJX10893.1"/>
    <property type="molecule type" value="Genomic_DNA"/>
</dbReference>
<dbReference type="Pfam" id="PF14322">
    <property type="entry name" value="SusD-like_3"/>
    <property type="match status" value="1"/>
</dbReference>
<organism evidence="7">
    <name type="scientific">gut metagenome</name>
    <dbReference type="NCBI Taxonomy" id="749906"/>
    <lineage>
        <taxon>unclassified sequences</taxon>
        <taxon>metagenomes</taxon>
        <taxon>organismal metagenomes</taxon>
    </lineage>
</organism>
<dbReference type="SUPFAM" id="SSF48452">
    <property type="entry name" value="TPR-like"/>
    <property type="match status" value="1"/>
</dbReference>
<evidence type="ECO:0000313" key="7">
    <source>
        <dbReference type="EMBL" id="EJX10893.1"/>
    </source>
</evidence>
<dbReference type="Gene3D" id="1.25.40.390">
    <property type="match status" value="2"/>
</dbReference>
<gene>
    <name evidence="7" type="ORF">EVA_00398</name>
</gene>